<proteinExistence type="predicted"/>
<evidence type="ECO:0000256" key="1">
    <source>
        <dbReference type="SAM" id="MobiDB-lite"/>
    </source>
</evidence>
<dbReference type="Ensembl" id="ENSJJAT00000022888.1">
    <property type="protein sequence ID" value="ENSJJAP00000016378.1"/>
    <property type="gene ID" value="ENSJJAG00000018245.1"/>
</dbReference>
<dbReference type="GeneTree" id="ENSGT00490000044045"/>
<dbReference type="Proteomes" id="UP000694385">
    <property type="component" value="Unassembled WGS sequence"/>
</dbReference>
<protein>
    <submittedName>
        <fullName evidence="2">Uncharacterized protein</fullName>
    </submittedName>
</protein>
<evidence type="ECO:0000313" key="3">
    <source>
        <dbReference type="Proteomes" id="UP000694385"/>
    </source>
</evidence>
<dbReference type="OMA" id="SWHQNPG"/>
<accession>A0A8C5P1N2</accession>
<sequence>ICSDQHLPVPSLVTRKPPWRKPTKHSTPDEMTRGPSPRPPGRAAYLHGSPLPAHSSQDLVSPIATFRKRRLSTVWDSEGSSAKLEPCADRSAAGEDPPASAPLNRRKHRQQNPGLPGIPDAARRKRPDWKGRAAAMRRLKQWEARLLREIEEAIQHELTIQAEGALSAELTFTVDAGALA</sequence>
<keyword evidence="3" id="KW-1185">Reference proteome</keyword>
<reference evidence="2" key="1">
    <citation type="submission" date="2025-08" db="UniProtKB">
        <authorList>
            <consortium name="Ensembl"/>
        </authorList>
    </citation>
    <scope>IDENTIFICATION</scope>
</reference>
<evidence type="ECO:0000313" key="2">
    <source>
        <dbReference type="Ensembl" id="ENSJJAP00000016378.1"/>
    </source>
</evidence>
<feature type="region of interest" description="Disordered" evidence="1">
    <location>
        <begin position="1"/>
        <end position="58"/>
    </location>
</feature>
<reference evidence="2" key="2">
    <citation type="submission" date="2025-09" db="UniProtKB">
        <authorList>
            <consortium name="Ensembl"/>
        </authorList>
    </citation>
    <scope>IDENTIFICATION</scope>
</reference>
<name>A0A8C5P1N2_JACJA</name>
<feature type="region of interest" description="Disordered" evidence="1">
    <location>
        <begin position="72"/>
        <end position="130"/>
    </location>
</feature>
<dbReference type="AlphaFoldDB" id="A0A8C5P1N2"/>
<organism evidence="2 3">
    <name type="scientific">Jaculus jaculus</name>
    <name type="common">Lesser Egyptian jerboa</name>
    <dbReference type="NCBI Taxonomy" id="51337"/>
    <lineage>
        <taxon>Eukaryota</taxon>
        <taxon>Metazoa</taxon>
        <taxon>Chordata</taxon>
        <taxon>Craniata</taxon>
        <taxon>Vertebrata</taxon>
        <taxon>Euteleostomi</taxon>
        <taxon>Mammalia</taxon>
        <taxon>Eutheria</taxon>
        <taxon>Euarchontoglires</taxon>
        <taxon>Glires</taxon>
        <taxon>Rodentia</taxon>
        <taxon>Myomorpha</taxon>
        <taxon>Dipodoidea</taxon>
        <taxon>Dipodidae</taxon>
        <taxon>Dipodinae</taxon>
        <taxon>Jaculus</taxon>
    </lineage>
</organism>